<dbReference type="PRINTS" id="PR00205">
    <property type="entry name" value="CADHERIN"/>
</dbReference>
<evidence type="ECO:0000256" key="8">
    <source>
        <dbReference type="ARBA" id="ARBA00022889"/>
    </source>
</evidence>
<dbReference type="FunFam" id="2.60.40.60:FF:000129">
    <property type="entry name" value="protocadherin alpha-C2 isoform X1"/>
    <property type="match status" value="1"/>
</dbReference>
<evidence type="ECO:0000256" key="13">
    <source>
        <dbReference type="SAM" id="Phobius"/>
    </source>
</evidence>
<evidence type="ECO:0000256" key="3">
    <source>
        <dbReference type="ARBA" id="ARBA00022475"/>
    </source>
</evidence>
<evidence type="ECO:0000256" key="12">
    <source>
        <dbReference type="PROSITE-ProRule" id="PRU00043"/>
    </source>
</evidence>
<dbReference type="InterPro" id="IPR013164">
    <property type="entry name" value="Cadherin_N"/>
</dbReference>
<keyword evidence="8" id="KW-0130">Cell adhesion</keyword>
<dbReference type="InterPro" id="IPR002126">
    <property type="entry name" value="Cadherin-like_dom"/>
</dbReference>
<comment type="function">
    <text evidence="1">Potential calcium-dependent cell-adhesion protein. May be involved in the establishment and maintenance of specific neuronal connections in the brain.</text>
</comment>
<dbReference type="Gene3D" id="2.60.40.60">
    <property type="entry name" value="Cadherins"/>
    <property type="match status" value="6"/>
</dbReference>
<feature type="transmembrane region" description="Helical" evidence="13">
    <location>
        <begin position="683"/>
        <end position="708"/>
    </location>
</feature>
<dbReference type="Pfam" id="PF08266">
    <property type="entry name" value="Cadherin_2"/>
    <property type="match status" value="1"/>
</dbReference>
<evidence type="ECO:0000256" key="6">
    <source>
        <dbReference type="ARBA" id="ARBA00022737"/>
    </source>
</evidence>
<evidence type="ECO:0000313" key="16">
    <source>
        <dbReference type="Proteomes" id="UP000515159"/>
    </source>
</evidence>
<keyword evidence="9 13" id="KW-1133">Transmembrane helix</keyword>
<evidence type="ECO:0000256" key="9">
    <source>
        <dbReference type="ARBA" id="ARBA00022989"/>
    </source>
</evidence>
<dbReference type="CDD" id="cd11304">
    <property type="entry name" value="Cadherin_repeat"/>
    <property type="match status" value="6"/>
</dbReference>
<dbReference type="GeneID" id="117351715"/>
<dbReference type="PROSITE" id="PS50268">
    <property type="entry name" value="CADHERIN_2"/>
    <property type="match status" value="6"/>
</dbReference>
<feature type="domain" description="Cadherin" evidence="15">
    <location>
        <begin position="23"/>
        <end position="129"/>
    </location>
</feature>
<evidence type="ECO:0000256" key="11">
    <source>
        <dbReference type="ARBA" id="ARBA00023180"/>
    </source>
</evidence>
<keyword evidence="16" id="KW-1185">Reference proteome</keyword>
<dbReference type="FunFam" id="2.60.40.60:FF:000001">
    <property type="entry name" value="Protocadherin alpha 2"/>
    <property type="match status" value="1"/>
</dbReference>
<feature type="chain" id="PRO_5028265341" evidence="14">
    <location>
        <begin position="25"/>
        <end position="824"/>
    </location>
</feature>
<dbReference type="SUPFAM" id="SSF49313">
    <property type="entry name" value="Cadherin-like"/>
    <property type="match status" value="6"/>
</dbReference>
<evidence type="ECO:0000256" key="1">
    <source>
        <dbReference type="ARBA" id="ARBA00003436"/>
    </source>
</evidence>
<dbReference type="InterPro" id="IPR050174">
    <property type="entry name" value="Protocadherin/Cadherin-CA"/>
</dbReference>
<feature type="domain" description="Cadherin" evidence="15">
    <location>
        <begin position="239"/>
        <end position="343"/>
    </location>
</feature>
<accession>A0A6P8P2X2</accession>
<sequence>MANPTLQRQVVVSLIFLCVTDAVAETLQYSIAEEMEIGSFVGNVANDLGLDNRKLGIRKARITSESSTQYFQLNMHSGDVVIAERIDREELCGQMVPCVLYFEFRLENPVHFQRAEVQIQDINDNAPMFPKKRLVLKIHELSPIKTPFILESAQDSDVGVNAVQNYTISPNKHFRLDVHSRTDGSKYAELVLETQIDREEQQEVNLILTAIDGGLPSKSGTTEIKILVLDANDNFPQFSQLVYKVELKENSDQNVLVCKVKATDKDQGLYGEITYSFNQVSEKVLKLFKLNQSTGEITVQGSVDFEEARMHEIDMQATDGGGLSAHSKVLVEILDENDNSPEVIITSIVSPIPEDSLPGTVIAVLNVRDRDSKENGKTVCSVEGVTPFSLRSSFKNYYSLVTEISLDREKVSEYNITIIATDCGSPSLTSQETVRVQISDINDNPPLFKQNSYTIYVNENNSPSLLIGTLNAVDLDYEQNAKITYALLPNEVGEISVGSYLSINPENGNIYALQSLDYEKIRDFQAVVRATDGGSPSLSSNATLHFQVMDENDNPPIILYPIQESTSLSSDLVPRSAQADYLVTKVVAVDGDSGQNAWLSFKLLKSTDAGLFNVVEHNGEIRTTRPMTERDNRKQKLIIVVRDNGKPSLSTTTILNILLVDGFSEPYMQLPDLHKEEGKDSKLTMYLVIALALISFIFLVSVVVFFVFKVIKTRRCEKKYFSATGNFYDDSNKPNNLIDIDGTGTLSQSYRYEVCLTTDSGGSEFKFLRPLLPNFPHHNGNVEVNLGINPNSQTLSNPVDQQDSPSEDAAKIFVEKKICREEYL</sequence>
<reference evidence="17" key="1">
    <citation type="submission" date="2025-08" db="UniProtKB">
        <authorList>
            <consortium name="RefSeq"/>
        </authorList>
    </citation>
    <scope>IDENTIFICATION</scope>
</reference>
<evidence type="ECO:0000256" key="14">
    <source>
        <dbReference type="SAM" id="SignalP"/>
    </source>
</evidence>
<feature type="domain" description="Cadherin" evidence="15">
    <location>
        <begin position="352"/>
        <end position="448"/>
    </location>
</feature>
<dbReference type="CTD" id="29930"/>
<dbReference type="SMART" id="SM00112">
    <property type="entry name" value="CA"/>
    <property type="match status" value="6"/>
</dbReference>
<proteinExistence type="predicted"/>
<dbReference type="Pfam" id="PF16492">
    <property type="entry name" value="Cadherin_C_2"/>
    <property type="match status" value="1"/>
</dbReference>
<evidence type="ECO:0000256" key="2">
    <source>
        <dbReference type="ARBA" id="ARBA00004251"/>
    </source>
</evidence>
<dbReference type="GO" id="GO:0005886">
    <property type="term" value="C:plasma membrane"/>
    <property type="evidence" value="ECO:0007669"/>
    <property type="project" value="UniProtKB-SubCell"/>
</dbReference>
<name>A0A6P8P2X2_GEOSA</name>
<dbReference type="GO" id="GO:0005509">
    <property type="term" value="F:calcium ion binding"/>
    <property type="evidence" value="ECO:0007669"/>
    <property type="project" value="UniProtKB-UniRule"/>
</dbReference>
<keyword evidence="10 13" id="KW-0472">Membrane</keyword>
<evidence type="ECO:0000256" key="4">
    <source>
        <dbReference type="ARBA" id="ARBA00022692"/>
    </source>
</evidence>
<dbReference type="PROSITE" id="PS00232">
    <property type="entry name" value="CADHERIN_1"/>
    <property type="match status" value="2"/>
</dbReference>
<dbReference type="PANTHER" id="PTHR24028">
    <property type="entry name" value="CADHERIN-87A"/>
    <property type="match status" value="1"/>
</dbReference>
<dbReference type="AlphaFoldDB" id="A0A6P8P2X2"/>
<evidence type="ECO:0000256" key="7">
    <source>
        <dbReference type="ARBA" id="ARBA00022837"/>
    </source>
</evidence>
<feature type="domain" description="Cadherin" evidence="15">
    <location>
        <begin position="573"/>
        <end position="673"/>
    </location>
</feature>
<feature type="domain" description="Cadherin" evidence="15">
    <location>
        <begin position="449"/>
        <end position="558"/>
    </location>
</feature>
<dbReference type="Proteomes" id="UP000515159">
    <property type="component" value="Chromosome 18"/>
</dbReference>
<keyword evidence="5 14" id="KW-0732">Signal</keyword>
<keyword evidence="6" id="KW-0677">Repeat</keyword>
<dbReference type="FunFam" id="2.60.40.60:FF:000018">
    <property type="entry name" value="Protocadherin gamma c3"/>
    <property type="match status" value="1"/>
</dbReference>
<evidence type="ECO:0000256" key="10">
    <source>
        <dbReference type="ARBA" id="ARBA00023136"/>
    </source>
</evidence>
<organism evidence="16 17">
    <name type="scientific">Geotrypetes seraphini</name>
    <name type="common">Gaboon caecilian</name>
    <name type="synonym">Caecilia seraphini</name>
    <dbReference type="NCBI Taxonomy" id="260995"/>
    <lineage>
        <taxon>Eukaryota</taxon>
        <taxon>Metazoa</taxon>
        <taxon>Chordata</taxon>
        <taxon>Craniata</taxon>
        <taxon>Vertebrata</taxon>
        <taxon>Euteleostomi</taxon>
        <taxon>Amphibia</taxon>
        <taxon>Gymnophiona</taxon>
        <taxon>Geotrypetes</taxon>
    </lineage>
</organism>
<dbReference type="FunFam" id="2.60.40.60:FF:000006">
    <property type="entry name" value="Protocadherin alpha 2"/>
    <property type="match status" value="1"/>
</dbReference>
<dbReference type="RefSeq" id="XP_033783347.1">
    <property type="nucleotide sequence ID" value="XM_033927456.1"/>
</dbReference>
<comment type="subcellular location">
    <subcellularLocation>
        <location evidence="2">Cell membrane</location>
        <topology evidence="2">Single-pass type I membrane protein</topology>
    </subcellularLocation>
</comment>
<dbReference type="PANTHER" id="PTHR24028:SF118">
    <property type="entry name" value="PROTOCADHERIN BETA-1"/>
    <property type="match status" value="1"/>
</dbReference>
<keyword evidence="3" id="KW-1003">Cell membrane</keyword>
<gene>
    <name evidence="17" type="primary">PCDHB1</name>
</gene>
<dbReference type="InterPro" id="IPR032455">
    <property type="entry name" value="Cadherin_C"/>
</dbReference>
<feature type="domain" description="Cadherin" evidence="15">
    <location>
        <begin position="130"/>
        <end position="238"/>
    </location>
</feature>
<evidence type="ECO:0000313" key="17">
    <source>
        <dbReference type="RefSeq" id="XP_033783347.1"/>
    </source>
</evidence>
<dbReference type="Pfam" id="PF00028">
    <property type="entry name" value="Cadherin"/>
    <property type="match status" value="5"/>
</dbReference>
<keyword evidence="7 12" id="KW-0106">Calcium</keyword>
<evidence type="ECO:0000256" key="5">
    <source>
        <dbReference type="ARBA" id="ARBA00022729"/>
    </source>
</evidence>
<evidence type="ECO:0000259" key="15">
    <source>
        <dbReference type="PROSITE" id="PS50268"/>
    </source>
</evidence>
<keyword evidence="4 13" id="KW-0812">Transmembrane</keyword>
<dbReference type="InterPro" id="IPR020894">
    <property type="entry name" value="Cadherin_CS"/>
</dbReference>
<feature type="signal peptide" evidence="14">
    <location>
        <begin position="1"/>
        <end position="24"/>
    </location>
</feature>
<dbReference type="FunFam" id="2.60.40.60:FF:000002">
    <property type="entry name" value="Protocadherin alpha 2"/>
    <property type="match status" value="1"/>
</dbReference>
<keyword evidence="11" id="KW-0325">Glycoprotein</keyword>
<protein>
    <submittedName>
        <fullName evidence="17">Protocadherin beta-1 isoform X2</fullName>
    </submittedName>
</protein>
<dbReference type="FunFam" id="2.60.40.60:FF:000004">
    <property type="entry name" value="Protocadherin 1 gamma 2"/>
    <property type="match status" value="1"/>
</dbReference>
<dbReference type="InterPro" id="IPR015919">
    <property type="entry name" value="Cadherin-like_sf"/>
</dbReference>
<dbReference type="GO" id="GO:0007156">
    <property type="term" value="P:homophilic cell adhesion via plasma membrane adhesion molecules"/>
    <property type="evidence" value="ECO:0007669"/>
    <property type="project" value="InterPro"/>
</dbReference>